<organism evidence="5 6">
    <name type="scientific">Callipepla squamata</name>
    <name type="common">Scaled quail</name>
    <dbReference type="NCBI Taxonomy" id="9009"/>
    <lineage>
        <taxon>Eukaryota</taxon>
        <taxon>Metazoa</taxon>
        <taxon>Chordata</taxon>
        <taxon>Craniata</taxon>
        <taxon>Vertebrata</taxon>
        <taxon>Euteleostomi</taxon>
        <taxon>Archelosauria</taxon>
        <taxon>Archosauria</taxon>
        <taxon>Dinosauria</taxon>
        <taxon>Saurischia</taxon>
        <taxon>Theropoda</taxon>
        <taxon>Coelurosauria</taxon>
        <taxon>Aves</taxon>
        <taxon>Neognathae</taxon>
        <taxon>Galloanserae</taxon>
        <taxon>Galliformes</taxon>
        <taxon>Odontophoridae</taxon>
        <taxon>Callipepla</taxon>
    </lineage>
</organism>
<dbReference type="InterPro" id="IPR009003">
    <property type="entry name" value="Peptidase_S1_PA"/>
</dbReference>
<protein>
    <recommendedName>
        <fullName evidence="4">Peptidase S1 domain-containing protein</fullName>
    </recommendedName>
</protein>
<dbReference type="PROSITE" id="PS50240">
    <property type="entry name" value="TRYPSIN_DOM"/>
    <property type="match status" value="1"/>
</dbReference>
<keyword evidence="3" id="KW-0720">Serine protease</keyword>
<evidence type="ECO:0000256" key="3">
    <source>
        <dbReference type="ARBA" id="ARBA00022825"/>
    </source>
</evidence>
<sequence>MHRECIANTLKFPIVILYSYSVAPAQYECGKAKFRPKLCAQRIVAGCISHPHSWPWQISLRTRYSHSPLHEALQSRKLYISQDAGDSGGPLVCLEQDRFVQHGVTSWGLGCAQPMKPGVYVRVSNYIPWIKSIMENN</sequence>
<evidence type="ECO:0000256" key="1">
    <source>
        <dbReference type="ARBA" id="ARBA00022670"/>
    </source>
</evidence>
<dbReference type="OrthoDB" id="10002959at2759"/>
<dbReference type="PROSITE" id="PS00135">
    <property type="entry name" value="TRYPSIN_SER"/>
    <property type="match status" value="1"/>
</dbReference>
<evidence type="ECO:0000256" key="2">
    <source>
        <dbReference type="ARBA" id="ARBA00022801"/>
    </source>
</evidence>
<evidence type="ECO:0000313" key="6">
    <source>
        <dbReference type="Proteomes" id="UP000198323"/>
    </source>
</evidence>
<dbReference type="GO" id="GO:0004252">
    <property type="term" value="F:serine-type endopeptidase activity"/>
    <property type="evidence" value="ECO:0007669"/>
    <property type="project" value="InterPro"/>
</dbReference>
<dbReference type="PANTHER" id="PTHR24264">
    <property type="entry name" value="TRYPSIN-RELATED"/>
    <property type="match status" value="1"/>
</dbReference>
<dbReference type="InterPro" id="IPR043504">
    <property type="entry name" value="Peptidase_S1_PA_chymotrypsin"/>
</dbReference>
<accession>A0A226MPR3</accession>
<name>A0A226MPR3_CALSU</name>
<dbReference type="Gene3D" id="2.40.10.10">
    <property type="entry name" value="Trypsin-like serine proteases"/>
    <property type="match status" value="1"/>
</dbReference>
<feature type="domain" description="Peptidase S1" evidence="4">
    <location>
        <begin position="1"/>
        <end position="135"/>
    </location>
</feature>
<dbReference type="Proteomes" id="UP000198323">
    <property type="component" value="Unassembled WGS sequence"/>
</dbReference>
<keyword evidence="1" id="KW-0645">Protease</keyword>
<proteinExistence type="predicted"/>
<dbReference type="InterPro" id="IPR050127">
    <property type="entry name" value="Serine_Proteases_S1"/>
</dbReference>
<dbReference type="AlphaFoldDB" id="A0A226MPR3"/>
<dbReference type="Pfam" id="PF00089">
    <property type="entry name" value="Trypsin"/>
    <property type="match status" value="1"/>
</dbReference>
<dbReference type="STRING" id="9009.A0A226MPR3"/>
<dbReference type="GO" id="GO:0006508">
    <property type="term" value="P:proteolysis"/>
    <property type="evidence" value="ECO:0007669"/>
    <property type="project" value="UniProtKB-KW"/>
</dbReference>
<gene>
    <name evidence="5" type="ORF">ASZ78_007524</name>
</gene>
<dbReference type="PANTHER" id="PTHR24264:SF54">
    <property type="entry name" value="PEPTIDASE S1 DOMAIN-CONTAINING PROTEIN"/>
    <property type="match status" value="1"/>
</dbReference>
<keyword evidence="2" id="KW-0378">Hydrolase</keyword>
<dbReference type="EMBL" id="MCFN01000560">
    <property type="protein sequence ID" value="OXB57264.1"/>
    <property type="molecule type" value="Genomic_DNA"/>
</dbReference>
<dbReference type="SUPFAM" id="SSF50494">
    <property type="entry name" value="Trypsin-like serine proteases"/>
    <property type="match status" value="2"/>
</dbReference>
<evidence type="ECO:0000259" key="4">
    <source>
        <dbReference type="PROSITE" id="PS50240"/>
    </source>
</evidence>
<comment type="caution">
    <text evidence="5">The sequence shown here is derived from an EMBL/GenBank/DDBJ whole genome shotgun (WGS) entry which is preliminary data.</text>
</comment>
<reference evidence="5 6" key="1">
    <citation type="submission" date="2016-07" db="EMBL/GenBank/DDBJ databases">
        <title>Disparate Historic Effective Population Sizes Predicted by Modern Levels of Genome Diversity for the Scaled Quail (Callipepla squamata) and the Northern Bobwhite (Colinus virginianus): Inferences from First and Second Generation Draft Genome Assemblies for Sympatric New World Quail.</title>
        <authorList>
            <person name="Oldeschulte D.L."/>
            <person name="Halley Y.A."/>
            <person name="Bhattarai E.K."/>
            <person name="Brashear W.A."/>
            <person name="Hill J."/>
            <person name="Metz R.P."/>
            <person name="Johnson C.D."/>
            <person name="Rollins D."/>
            <person name="Peterson M.J."/>
            <person name="Bickhart D.M."/>
            <person name="Decker J.E."/>
            <person name="Seabury C.M."/>
        </authorList>
    </citation>
    <scope>NUCLEOTIDE SEQUENCE [LARGE SCALE GENOMIC DNA]</scope>
    <source>
        <strain evidence="5 6">Texas</strain>
        <tissue evidence="5">Leg muscle</tissue>
    </source>
</reference>
<keyword evidence="6" id="KW-1185">Reference proteome</keyword>
<dbReference type="InterPro" id="IPR033116">
    <property type="entry name" value="TRYPSIN_SER"/>
</dbReference>
<evidence type="ECO:0000313" key="5">
    <source>
        <dbReference type="EMBL" id="OXB57264.1"/>
    </source>
</evidence>
<dbReference type="GO" id="GO:0005615">
    <property type="term" value="C:extracellular space"/>
    <property type="evidence" value="ECO:0007669"/>
    <property type="project" value="TreeGrafter"/>
</dbReference>
<dbReference type="InterPro" id="IPR001254">
    <property type="entry name" value="Trypsin_dom"/>
</dbReference>